<keyword evidence="1" id="KW-0813">Transport</keyword>
<dbReference type="PANTHER" id="PTHR31917:SF147">
    <property type="entry name" value="AGENET DOMAIN-CONTAINING PROTEIN"/>
    <property type="match status" value="1"/>
</dbReference>
<feature type="compositionally biased region" description="Polar residues" evidence="4">
    <location>
        <begin position="193"/>
        <end position="204"/>
    </location>
</feature>
<evidence type="ECO:0000259" key="5">
    <source>
        <dbReference type="SMART" id="SM00743"/>
    </source>
</evidence>
<dbReference type="Proteomes" id="UP000631114">
    <property type="component" value="Unassembled WGS sequence"/>
</dbReference>
<evidence type="ECO:0000256" key="3">
    <source>
        <dbReference type="SAM" id="Coils"/>
    </source>
</evidence>
<dbReference type="InterPro" id="IPR008395">
    <property type="entry name" value="Agenet-like_dom"/>
</dbReference>
<dbReference type="Pfam" id="PF05641">
    <property type="entry name" value="Agenet"/>
    <property type="match status" value="1"/>
</dbReference>
<dbReference type="InterPro" id="IPR007930">
    <property type="entry name" value="DUF724"/>
</dbReference>
<dbReference type="PANTHER" id="PTHR31917">
    <property type="entry name" value="AGENET DOMAIN-CONTAINING PROTEIN-RELATED"/>
    <property type="match status" value="1"/>
</dbReference>
<feature type="region of interest" description="Disordered" evidence="4">
    <location>
        <begin position="174"/>
        <end position="216"/>
    </location>
</feature>
<protein>
    <recommendedName>
        <fullName evidence="5">Agenet domain-containing protein</fullName>
    </recommendedName>
</protein>
<feature type="domain" description="Agenet" evidence="5">
    <location>
        <begin position="77"/>
        <end position="135"/>
    </location>
</feature>
<dbReference type="SMART" id="SM00743">
    <property type="entry name" value="Agenet"/>
    <property type="match status" value="2"/>
</dbReference>
<keyword evidence="3" id="KW-0175">Coiled coil</keyword>
<dbReference type="AlphaFoldDB" id="A0A835LW94"/>
<dbReference type="EMBL" id="JADFTS010000005">
    <property type="protein sequence ID" value="KAF9605559.1"/>
    <property type="molecule type" value="Genomic_DNA"/>
</dbReference>
<evidence type="ECO:0000313" key="6">
    <source>
        <dbReference type="EMBL" id="KAF9605559.1"/>
    </source>
</evidence>
<dbReference type="Pfam" id="PF05266">
    <property type="entry name" value="DUF724"/>
    <property type="match status" value="1"/>
</dbReference>
<dbReference type="OrthoDB" id="687110at2759"/>
<evidence type="ECO:0000256" key="1">
    <source>
        <dbReference type="ARBA" id="ARBA00022448"/>
    </source>
</evidence>
<reference evidence="6 7" key="1">
    <citation type="submission" date="2020-10" db="EMBL/GenBank/DDBJ databases">
        <title>The Coptis chinensis genome and diversification of protoberbering-type alkaloids.</title>
        <authorList>
            <person name="Wang B."/>
            <person name="Shu S."/>
            <person name="Song C."/>
            <person name="Liu Y."/>
        </authorList>
    </citation>
    <scope>NUCLEOTIDE SEQUENCE [LARGE SCALE GENOMIC DNA]</scope>
    <source>
        <strain evidence="6">HL-2020</strain>
        <tissue evidence="6">Leaf</tissue>
    </source>
</reference>
<keyword evidence="2" id="KW-0341">Growth regulation</keyword>
<comment type="caution">
    <text evidence="6">The sequence shown here is derived from an EMBL/GenBank/DDBJ whole genome shotgun (WGS) entry which is preliminary data.</text>
</comment>
<feature type="domain" description="Agenet" evidence="5">
    <location>
        <begin position="11"/>
        <end position="74"/>
    </location>
</feature>
<evidence type="ECO:0000256" key="2">
    <source>
        <dbReference type="ARBA" id="ARBA00022604"/>
    </source>
</evidence>
<organism evidence="6 7">
    <name type="scientific">Coptis chinensis</name>
    <dbReference type="NCBI Taxonomy" id="261450"/>
    <lineage>
        <taxon>Eukaryota</taxon>
        <taxon>Viridiplantae</taxon>
        <taxon>Streptophyta</taxon>
        <taxon>Embryophyta</taxon>
        <taxon>Tracheophyta</taxon>
        <taxon>Spermatophyta</taxon>
        <taxon>Magnoliopsida</taxon>
        <taxon>Ranunculales</taxon>
        <taxon>Ranunculaceae</taxon>
        <taxon>Coptidoideae</taxon>
        <taxon>Coptis</taxon>
    </lineage>
</organism>
<dbReference type="InterPro" id="IPR014002">
    <property type="entry name" value="Agenet_dom_plant"/>
</dbReference>
<name>A0A835LW94_9MAGN</name>
<evidence type="ECO:0000256" key="4">
    <source>
        <dbReference type="SAM" id="MobiDB-lite"/>
    </source>
</evidence>
<proteinExistence type="predicted"/>
<evidence type="ECO:0000313" key="7">
    <source>
        <dbReference type="Proteomes" id="UP000631114"/>
    </source>
</evidence>
<feature type="coiled-coil region" evidence="3">
    <location>
        <begin position="605"/>
        <end position="674"/>
    </location>
</feature>
<accession>A0A835LW94</accession>
<keyword evidence="7" id="KW-1185">Reference proteome</keyword>
<sequence length="683" mass="77372">MGKAKGDSEVSLFKVGDEVEVNGENEEFKDTWFTAKIIKLTNKKSAKILIQYEISKYRKFVNQNGIRPLPPPKEANEVFECLQVVDAFYKNGWKKGRIFKVLINKNVRFTVYFPGSNERVDFGAEMLRVHYDWVDSKWRKSLHQELLFQERGIKCDQGELQQTDQPQLLHVGNTALSPDTADESHSRKRKTKNTTPSGDAQLSPPNKKLNDGEETECSLSLIENPTIAMPTRTITESATFSDVETPTRNADGALLLQKKVVNQNLADLFTSQSNGLSNQPSLKFCQEEMRSDFDCDRFGDQTNVTDSSFSFLSTIRGEPSDSSIPEALYLQENHAVLSLAHSIKSLGAIDIYQQKGSVGEPTPHILDSGCQSKQIVYEEPELHISSGEVTEFVQKMPTSEETKIIMAQTLSNFEIVKPLSMYLGGSYPLAMIDNRVSLDKQHTFWSSMENTSTEASSKGKATENGEREIAKQAFLIDQNSDNEVLENDYLPFIKTYSGWKELESMEVFRSMPQKPHFGSLQNQPELLREGQAVGLMISFAKLVEKTSKLQIDEPKCVLENILEVLPHFEACFDVGPIRALLKELLRVKDTKLQLDEKLKQIGGDIIKAKDDEEAQKSEMDKLDQKLRELQEAINEKNKERQTIVEIKQATSSIIAFLQKRHVEIEKEMQNTRLNFHNVVAAPW</sequence>
<gene>
    <name evidence="6" type="ORF">IFM89_017578</name>
</gene>